<feature type="compositionally biased region" description="Basic and acidic residues" evidence="1">
    <location>
        <begin position="24"/>
        <end position="34"/>
    </location>
</feature>
<gene>
    <name evidence="2" type="ORF">B296_00029082</name>
</gene>
<evidence type="ECO:0000256" key="1">
    <source>
        <dbReference type="SAM" id="MobiDB-lite"/>
    </source>
</evidence>
<dbReference type="Proteomes" id="UP000287651">
    <property type="component" value="Unassembled WGS sequence"/>
</dbReference>
<dbReference type="AlphaFoldDB" id="A0A427A6D5"/>
<sequence>MPRYQPTNPFRIEEEEDAAAAVAGDKEGEYREGEAGACPDEGCLNLEERRWERLSKVAEDEAVCSPATTSQEASAHFCDERGRGGSRSLGLTAFAAVVVGAAAAVTPFRGCGWVPVKQRIAALCRDLRGDSSSHVMLTCRTLGRHG</sequence>
<comment type="caution">
    <text evidence="2">The sequence shown here is derived from an EMBL/GenBank/DDBJ whole genome shotgun (WGS) entry which is preliminary data.</text>
</comment>
<evidence type="ECO:0000313" key="3">
    <source>
        <dbReference type="Proteomes" id="UP000287651"/>
    </source>
</evidence>
<reference evidence="2 3" key="1">
    <citation type="journal article" date="2014" name="Agronomy (Basel)">
        <title>A Draft Genome Sequence for Ensete ventricosum, the Drought-Tolerant Tree Against Hunger.</title>
        <authorList>
            <person name="Harrison J."/>
            <person name="Moore K.A."/>
            <person name="Paszkiewicz K."/>
            <person name="Jones T."/>
            <person name="Grant M."/>
            <person name="Ambacheew D."/>
            <person name="Muzemil S."/>
            <person name="Studholme D.J."/>
        </authorList>
    </citation>
    <scope>NUCLEOTIDE SEQUENCE [LARGE SCALE GENOMIC DNA]</scope>
</reference>
<feature type="region of interest" description="Disordered" evidence="1">
    <location>
        <begin position="1"/>
        <end position="35"/>
    </location>
</feature>
<accession>A0A427A6D5</accession>
<organism evidence="2 3">
    <name type="scientific">Ensete ventricosum</name>
    <name type="common">Abyssinian banana</name>
    <name type="synonym">Musa ensete</name>
    <dbReference type="NCBI Taxonomy" id="4639"/>
    <lineage>
        <taxon>Eukaryota</taxon>
        <taxon>Viridiplantae</taxon>
        <taxon>Streptophyta</taxon>
        <taxon>Embryophyta</taxon>
        <taxon>Tracheophyta</taxon>
        <taxon>Spermatophyta</taxon>
        <taxon>Magnoliopsida</taxon>
        <taxon>Liliopsida</taxon>
        <taxon>Zingiberales</taxon>
        <taxon>Musaceae</taxon>
        <taxon>Ensete</taxon>
    </lineage>
</organism>
<dbReference type="EMBL" id="AMZH03003609">
    <property type="protein sequence ID" value="RRT71795.1"/>
    <property type="molecule type" value="Genomic_DNA"/>
</dbReference>
<protein>
    <submittedName>
        <fullName evidence="2">Uncharacterized protein</fullName>
    </submittedName>
</protein>
<proteinExistence type="predicted"/>
<evidence type="ECO:0000313" key="2">
    <source>
        <dbReference type="EMBL" id="RRT71795.1"/>
    </source>
</evidence>
<name>A0A427A6D5_ENSVE</name>